<proteinExistence type="predicted"/>
<keyword evidence="1" id="KW-0732">Signal</keyword>
<name>A0A2U3QHJ4_9BACT</name>
<dbReference type="UniPathway" id="UPA00626">
    <property type="reaction ID" value="UER00678"/>
</dbReference>
<keyword evidence="3" id="KW-1185">Reference proteome</keyword>
<gene>
    <name evidence="2" type="ORF">NBG4_360007</name>
</gene>
<reference evidence="3" key="1">
    <citation type="submission" date="2018-03" db="EMBL/GenBank/DDBJ databases">
        <authorList>
            <person name="Zecchin S."/>
        </authorList>
    </citation>
    <scope>NUCLEOTIDE SEQUENCE [LARGE SCALE GENOMIC DNA]</scope>
</reference>
<evidence type="ECO:0000313" key="2">
    <source>
        <dbReference type="EMBL" id="SPQ00868.1"/>
    </source>
</evidence>
<dbReference type="Proteomes" id="UP000245125">
    <property type="component" value="Unassembled WGS sequence"/>
</dbReference>
<organism evidence="2 3">
    <name type="scientific">Candidatus Sulfobium mesophilum</name>
    <dbReference type="NCBI Taxonomy" id="2016548"/>
    <lineage>
        <taxon>Bacteria</taxon>
        <taxon>Pseudomonadati</taxon>
        <taxon>Nitrospirota</taxon>
        <taxon>Nitrospiria</taxon>
        <taxon>Nitrospirales</taxon>
        <taxon>Nitrospiraceae</taxon>
        <taxon>Candidatus Sulfobium</taxon>
    </lineage>
</organism>
<dbReference type="InterPro" id="IPR005128">
    <property type="entry name" value="Acetolactate_a_deCO2ase"/>
</dbReference>
<accession>A0A2U3QHJ4</accession>
<dbReference type="Pfam" id="PF03306">
    <property type="entry name" value="AAL_decarboxy"/>
    <property type="match status" value="1"/>
</dbReference>
<feature type="signal peptide" evidence="1">
    <location>
        <begin position="1"/>
        <end position="20"/>
    </location>
</feature>
<evidence type="ECO:0000256" key="1">
    <source>
        <dbReference type="SAM" id="SignalP"/>
    </source>
</evidence>
<dbReference type="AlphaFoldDB" id="A0A2U3QHJ4"/>
<dbReference type="SUPFAM" id="SSF117856">
    <property type="entry name" value="AF0104/ALDC/Ptd012-like"/>
    <property type="match status" value="1"/>
</dbReference>
<dbReference type="Gene3D" id="3.30.1330.80">
    <property type="entry name" value="Hypothetical protein, similar to alpha- acetolactate decarboxylase, domain 2"/>
    <property type="match status" value="2"/>
</dbReference>
<feature type="chain" id="PRO_5015701080" evidence="1">
    <location>
        <begin position="21"/>
        <end position="242"/>
    </location>
</feature>
<dbReference type="EMBL" id="OUUY01000082">
    <property type="protein sequence ID" value="SPQ00868.1"/>
    <property type="molecule type" value="Genomic_DNA"/>
</dbReference>
<dbReference type="GO" id="GO:0047605">
    <property type="term" value="F:acetolactate decarboxylase activity"/>
    <property type="evidence" value="ECO:0007669"/>
    <property type="project" value="InterPro"/>
</dbReference>
<dbReference type="GO" id="GO:0045151">
    <property type="term" value="P:acetoin biosynthetic process"/>
    <property type="evidence" value="ECO:0007669"/>
    <property type="project" value="InterPro"/>
</dbReference>
<sequence>MNRIFLAIIFLLTGAVIAFAKDPGPSPVSVRYYGSFKKMIQENHVEGVVELDRALSAPHVYAVGIVKNAEGEITVLDGEAWLNYGRDGISKTVNQMKKGEKAALLITANVEKWQTMVVPDDMSENELFSFVFDQAKKIGLNMKAPFPFLIEGRIRKLVWDVLDGTDTDQARKGNQIFLRKLVGYREEAPVILLGFYPGELHNELDYPGELWHIHAVFKDDNNTGHVNAFSVTKGFRLLLPAR</sequence>
<protein>
    <submittedName>
        <fullName evidence="2">Uncharacterized protein</fullName>
    </submittedName>
</protein>
<evidence type="ECO:0000313" key="3">
    <source>
        <dbReference type="Proteomes" id="UP000245125"/>
    </source>
</evidence>